<keyword evidence="5" id="KW-1052">Target cell membrane</keyword>
<feature type="region of interest" description="Disordered" evidence="12">
    <location>
        <begin position="314"/>
        <end position="333"/>
    </location>
</feature>
<feature type="region of interest" description="Disordered" evidence="12">
    <location>
        <begin position="728"/>
        <end position="757"/>
    </location>
</feature>
<dbReference type="PANTHER" id="PTHR14491:SF7">
    <property type="entry name" value="SOSONDOWAH, ISOFORM G"/>
    <property type="match status" value="1"/>
</dbReference>
<feature type="compositionally biased region" description="Polar residues" evidence="12">
    <location>
        <begin position="405"/>
        <end position="420"/>
    </location>
</feature>
<keyword evidence="11" id="KW-1053">Target membrane</keyword>
<evidence type="ECO:0000313" key="15">
    <source>
        <dbReference type="Proteomes" id="UP001497382"/>
    </source>
</evidence>
<feature type="region of interest" description="Disordered" evidence="12">
    <location>
        <begin position="793"/>
        <end position="832"/>
    </location>
</feature>
<feature type="compositionally biased region" description="Basic and acidic residues" evidence="12">
    <location>
        <begin position="589"/>
        <end position="603"/>
    </location>
</feature>
<feature type="region of interest" description="Disordered" evidence="12">
    <location>
        <begin position="405"/>
        <end position="625"/>
    </location>
</feature>
<feature type="compositionally biased region" description="Basic and acidic residues" evidence="12">
    <location>
        <begin position="564"/>
        <end position="580"/>
    </location>
</feature>
<accession>A0AAV2AGE1</accession>
<dbReference type="Pfam" id="PF25877">
    <property type="entry name" value="WHD_SOWAH"/>
    <property type="match status" value="1"/>
</dbReference>
<feature type="compositionally biased region" description="Low complexity" evidence="12">
    <location>
        <begin position="494"/>
        <end position="515"/>
    </location>
</feature>
<evidence type="ECO:0000259" key="13">
    <source>
        <dbReference type="Pfam" id="PF25877"/>
    </source>
</evidence>
<dbReference type="GO" id="GO:0044231">
    <property type="term" value="C:host cell presynaptic membrane"/>
    <property type="evidence" value="ECO:0007669"/>
    <property type="project" value="UniProtKB-KW"/>
</dbReference>
<feature type="domain" description="SOWAHA-C winged helix-turn-helix" evidence="13">
    <location>
        <begin position="5"/>
        <end position="74"/>
    </location>
</feature>
<dbReference type="GO" id="GO:0006887">
    <property type="term" value="P:exocytosis"/>
    <property type="evidence" value="ECO:0007669"/>
    <property type="project" value="UniProtKB-KW"/>
</dbReference>
<feature type="compositionally biased region" description="Polar residues" evidence="12">
    <location>
        <begin position="351"/>
        <end position="374"/>
    </location>
</feature>
<dbReference type="EMBL" id="CAXIEN010000163">
    <property type="protein sequence ID" value="CAL1283027.1"/>
    <property type="molecule type" value="Genomic_DNA"/>
</dbReference>
<evidence type="ECO:0000256" key="8">
    <source>
        <dbReference type="ARBA" id="ARBA00022737"/>
    </source>
</evidence>
<feature type="region of interest" description="Disordered" evidence="12">
    <location>
        <begin position="349"/>
        <end position="375"/>
    </location>
</feature>
<organism evidence="14 15">
    <name type="scientific">Larinioides sclopetarius</name>
    <dbReference type="NCBI Taxonomy" id="280406"/>
    <lineage>
        <taxon>Eukaryota</taxon>
        <taxon>Metazoa</taxon>
        <taxon>Ecdysozoa</taxon>
        <taxon>Arthropoda</taxon>
        <taxon>Chelicerata</taxon>
        <taxon>Arachnida</taxon>
        <taxon>Araneae</taxon>
        <taxon>Araneomorphae</taxon>
        <taxon>Entelegynae</taxon>
        <taxon>Araneoidea</taxon>
        <taxon>Araneidae</taxon>
        <taxon>Larinioides</taxon>
    </lineage>
</organism>
<keyword evidence="8" id="KW-0677">Repeat</keyword>
<feature type="region of interest" description="Disordered" evidence="12">
    <location>
        <begin position="123"/>
        <end position="170"/>
    </location>
</feature>
<comment type="subcellular location">
    <subcellularLocation>
        <location evidence="2">Secreted</location>
    </subcellularLocation>
    <subcellularLocation>
        <location evidence="1">Target cell membrane</location>
    </subcellularLocation>
</comment>
<evidence type="ECO:0000256" key="5">
    <source>
        <dbReference type="ARBA" id="ARBA00022537"/>
    </source>
</evidence>
<evidence type="ECO:0000256" key="9">
    <source>
        <dbReference type="ARBA" id="ARBA00023028"/>
    </source>
</evidence>
<dbReference type="Proteomes" id="UP001497382">
    <property type="component" value="Unassembled WGS sequence"/>
</dbReference>
<evidence type="ECO:0000313" key="14">
    <source>
        <dbReference type="EMBL" id="CAL1283027.1"/>
    </source>
</evidence>
<keyword evidence="10" id="KW-0040">ANK repeat</keyword>
<name>A0AAV2AGE1_9ARAC</name>
<dbReference type="InterPro" id="IPR058889">
    <property type="entry name" value="WHD_SOWAHA-C"/>
</dbReference>
<dbReference type="GO" id="GO:0090729">
    <property type="term" value="F:toxin activity"/>
    <property type="evidence" value="ECO:0007669"/>
    <property type="project" value="UniProtKB-KW"/>
</dbReference>
<feature type="compositionally biased region" description="Polar residues" evidence="12">
    <location>
        <begin position="447"/>
        <end position="465"/>
    </location>
</feature>
<evidence type="ECO:0000256" key="7">
    <source>
        <dbReference type="ARBA" id="ARBA00022699"/>
    </source>
</evidence>
<dbReference type="GO" id="GO:0044218">
    <property type="term" value="C:other organism cell membrane"/>
    <property type="evidence" value="ECO:0007669"/>
    <property type="project" value="UniProtKB-KW"/>
</dbReference>
<sequence length="832" mass="93891">MDAILNEHEVIKFLTNRGGRCTNFELVSNFKSVLNNPRYQAEARLKFKDIINTVATVGEYQNVKYIEIKKEYISNTDVFLSDFQNRSETSSLSSDSSRGSYSSPFTNDFQPYWRYRLATTTKVPSLPPRNPELEAILKPPGSDASSSRQTPINRSVSETTLSQNPDLRPMHHIPGYVAPSAIESRRSSTDNTRYQHAVGNRFEENESYGNQYAVSNVRRLSCNFSPDRMLSNYPPDAHRISQSLPYNNPGLNRSVSEYPPAYVERRFSASGYPGENVQRLSYHASGDLHRASVGCDGGYNRTNHETRPEVYRDGYHSDTTKELPENHRAYNESPTSRKIEVMHGIHRRASNDSGYLTTPFDSPNENRSLKNSPSRKIEVDFEEDESDIHTSANLRNVSRALFRDSNASAKAVRQSSSSIENEFANDSLKQTGSRPLVHADARIQEIMPSSPNRKIVPNTHSSPTRVLTRDDANKHSISDHKVIPKRNNSSELPSKALSARSSQSSSDGSMLSLNSEQNFDSSKFKDAAEPHSKSPIDADENKPSITANEDNPPLPPVRRRKHQDKAPTEEDTKENTDQPNRDWSMASGKVRDRVQHFDDMEKKKNIKRSHSPLTPDKENRIHSKGVGTDDDVSISVLDTKLKREWFVKAAQCDYHALVALLKKEPKLAAIKDSAMVGYTPVHIASLHKHEMIVHLLVHTYGADASLRDYSGKRADQYPDNYVRVVAGHKTIERRPLKQRPPEKETTTTSSNSFMRIGSLNLRKARKSTVFASVRGGSRNRNSLSELRFGHHASIRKKLHKSMPPIEKKSEVDKKNDSDSDSNYGFPSRKQES</sequence>
<gene>
    <name evidence="14" type="ORF">LARSCL_LOCUS12359</name>
</gene>
<evidence type="ECO:0000256" key="4">
    <source>
        <dbReference type="ARBA" id="ARBA00022525"/>
    </source>
</evidence>
<keyword evidence="4" id="KW-0964">Secreted</keyword>
<protein>
    <recommendedName>
        <fullName evidence="13">SOWAHA-C winged helix-turn-helix domain-containing protein</fullName>
    </recommendedName>
</protein>
<evidence type="ECO:0000256" key="12">
    <source>
        <dbReference type="SAM" id="MobiDB-lite"/>
    </source>
</evidence>
<comment type="caution">
    <text evidence="14">The sequence shown here is derived from an EMBL/GenBank/DDBJ whole genome shotgun (WGS) entry which is preliminary data.</text>
</comment>
<dbReference type="Gene3D" id="1.25.40.20">
    <property type="entry name" value="Ankyrin repeat-containing domain"/>
    <property type="match status" value="1"/>
</dbReference>
<evidence type="ECO:0000256" key="11">
    <source>
        <dbReference type="ARBA" id="ARBA00023298"/>
    </source>
</evidence>
<evidence type="ECO:0000256" key="6">
    <source>
        <dbReference type="ARBA" id="ARBA00022656"/>
    </source>
</evidence>
<dbReference type="GO" id="GO:0005576">
    <property type="term" value="C:extracellular region"/>
    <property type="evidence" value="ECO:0007669"/>
    <property type="project" value="UniProtKB-SubCell"/>
</dbReference>
<evidence type="ECO:0000256" key="2">
    <source>
        <dbReference type="ARBA" id="ARBA00004613"/>
    </source>
</evidence>
<dbReference type="AlphaFoldDB" id="A0AAV2AGE1"/>
<keyword evidence="15" id="KW-1185">Reference proteome</keyword>
<keyword evidence="7" id="KW-0528">Neurotoxin</keyword>
<keyword evidence="6" id="KW-0800">Toxin</keyword>
<evidence type="ECO:0000256" key="10">
    <source>
        <dbReference type="ARBA" id="ARBA00023043"/>
    </source>
</evidence>
<dbReference type="SUPFAM" id="SSF48403">
    <property type="entry name" value="Ankyrin repeat"/>
    <property type="match status" value="1"/>
</dbReference>
<feature type="compositionally biased region" description="Basic and acidic residues" evidence="12">
    <location>
        <begin position="522"/>
        <end position="542"/>
    </location>
</feature>
<proteinExistence type="predicted"/>
<keyword evidence="11" id="KW-0472">Membrane</keyword>
<dbReference type="PANTHER" id="PTHR14491">
    <property type="entry name" value="SOSONDOWAH, ISOFORM G"/>
    <property type="match status" value="1"/>
</dbReference>
<keyword evidence="9" id="KW-0638">Presynaptic neurotoxin</keyword>
<keyword evidence="3" id="KW-0268">Exocytosis</keyword>
<feature type="compositionally biased region" description="Basic and acidic residues" evidence="12">
    <location>
        <begin position="805"/>
        <end position="817"/>
    </location>
</feature>
<evidence type="ECO:0000256" key="3">
    <source>
        <dbReference type="ARBA" id="ARBA00022483"/>
    </source>
</evidence>
<reference evidence="14 15" key="1">
    <citation type="submission" date="2024-04" db="EMBL/GenBank/DDBJ databases">
        <authorList>
            <person name="Rising A."/>
            <person name="Reimegard J."/>
            <person name="Sonavane S."/>
            <person name="Akerstrom W."/>
            <person name="Nylinder S."/>
            <person name="Hedman E."/>
            <person name="Kallberg Y."/>
        </authorList>
    </citation>
    <scope>NUCLEOTIDE SEQUENCE [LARGE SCALE GENOMIC DNA]</scope>
</reference>
<feature type="compositionally biased region" description="Basic and acidic residues" evidence="12">
    <location>
        <begin position="467"/>
        <end position="482"/>
    </location>
</feature>
<dbReference type="InterPro" id="IPR036770">
    <property type="entry name" value="Ankyrin_rpt-contain_sf"/>
</dbReference>
<evidence type="ECO:0000256" key="1">
    <source>
        <dbReference type="ARBA" id="ARBA00004175"/>
    </source>
</evidence>
<feature type="compositionally biased region" description="Basic and acidic residues" evidence="12">
    <location>
        <begin position="729"/>
        <end position="745"/>
    </location>
</feature>
<feature type="compositionally biased region" description="Polar residues" evidence="12">
    <location>
        <begin position="143"/>
        <end position="165"/>
    </location>
</feature>